<dbReference type="Gene3D" id="1.20.210.10">
    <property type="entry name" value="Cytochrome c oxidase-like, subunit I domain"/>
    <property type="match status" value="1"/>
</dbReference>
<dbReference type="Proteomes" id="UP000644147">
    <property type="component" value="Unassembled WGS sequence"/>
</dbReference>
<keyword evidence="17 21" id="KW-0472">Membrane</keyword>
<feature type="domain" description="Cytochrome oxidase subunit I profile" evidence="22">
    <location>
        <begin position="1"/>
        <end position="484"/>
    </location>
</feature>
<evidence type="ECO:0000256" key="12">
    <source>
        <dbReference type="ARBA" id="ARBA00022967"/>
    </source>
</evidence>
<feature type="domain" description="Cytochrome c" evidence="23">
    <location>
        <begin position="556"/>
        <end position="719"/>
    </location>
</feature>
<keyword evidence="13 20" id="KW-0249">Electron transport</keyword>
<feature type="transmembrane region" description="Helical" evidence="21">
    <location>
        <begin position="454"/>
        <end position="476"/>
    </location>
</feature>
<comment type="cofactor">
    <cofactor evidence="2">
        <name>Cu(2+)</name>
        <dbReference type="ChEBI" id="CHEBI:29036"/>
    </cofactor>
</comment>
<comment type="similarity">
    <text evidence="20">Belongs to the heme-copper respiratory oxidase family.</text>
</comment>
<evidence type="ECO:0000256" key="19">
    <source>
        <dbReference type="PROSITE-ProRule" id="PRU00433"/>
    </source>
</evidence>
<evidence type="ECO:0000313" key="24">
    <source>
        <dbReference type="EMBL" id="MBK0402725.1"/>
    </source>
</evidence>
<sequence>MLTEVSNPKPGVLSGKIGDRINTLETFYYDNKIVRNFAWATIFWGLAGMLIGVIVAFQLANPDVNMGNQYTTFGRIRPLHTNAVIFAFVGNGIFMGVYYSLQRLLKARMFSDVLSKIHFWGWQLIILSAVITLPLGYTTSKEYAELEWPIDIAITLIWVVFGWNMFGTIVKRRERHMYVGVWFYIATFLTVAVLHIVNSYEIPVTFMKSYSGYAGVQDALVQWWYGHNAVAFFLTTPYLGMMYYFLPKAANRPVYSYRLSIIHFWSLIFIYIWAGPHHLLYTSLPDWAQSLGVVFSVMLIAPSWGGMINGLLTLRGAWDKVREEPVLKFMVVAVTAYGMATFEGPMLSLKNVNAIAHFTDWIVAHVHVGALGWNGFLTFGILYWLVPRIFQTNLYSKKLANAHFWLGTLGIIFYAVPMYWAGFTQGLMWKQFGEGGVLQYANFLETVLQIVPMYYLRGIGGILYLSGAFIMLYNVYKTAKSGSLLANEEAEAAPLMPATVGQHHDSHWHRIIERKPFRMAIWATVAILIGGLVEMVPTFLIDSNVPTIASVKPYTSLELQGRDLYIKEGCVNCHTQMIRPFRSETERYGEYSKAGEFVYDRPFLWGSKRTGPDLHRIGQKYPHSWHYNHMLDPTSMSPGSIMPAYPWLFEQDLDIEDTPAKIRAMQSMGVPYPEGYAEKANEDLMKQAKGISADLAKEGIEVKPEKEIVALIAYLQRLGTDIKVKEEQKR</sequence>
<evidence type="ECO:0000259" key="23">
    <source>
        <dbReference type="PROSITE" id="PS51007"/>
    </source>
</evidence>
<keyword evidence="11 19" id="KW-0479">Metal-binding</keyword>
<evidence type="ECO:0000256" key="10">
    <source>
        <dbReference type="ARBA" id="ARBA00022692"/>
    </source>
</evidence>
<comment type="caution">
    <text evidence="24">The sequence shown here is derived from an EMBL/GenBank/DDBJ whole genome shotgun (WGS) entry which is preliminary data.</text>
</comment>
<feature type="transmembrane region" description="Helical" evidence="21">
    <location>
        <begin position="37"/>
        <end position="59"/>
    </location>
</feature>
<dbReference type="NCBIfam" id="NF011053">
    <property type="entry name" value="PRK14485.1"/>
    <property type="match status" value="1"/>
</dbReference>
<evidence type="ECO:0000256" key="1">
    <source>
        <dbReference type="ARBA" id="ARBA00001970"/>
    </source>
</evidence>
<dbReference type="InterPro" id="IPR036927">
    <property type="entry name" value="Cyt_c_oxase-like_su1_sf"/>
</dbReference>
<dbReference type="SUPFAM" id="SSF81442">
    <property type="entry name" value="Cytochrome c oxidase subunit I-like"/>
    <property type="match status" value="1"/>
</dbReference>
<comment type="cofactor">
    <cofactor evidence="1">
        <name>heme b</name>
        <dbReference type="ChEBI" id="CHEBI:60344"/>
    </cofactor>
</comment>
<evidence type="ECO:0000256" key="11">
    <source>
        <dbReference type="ARBA" id="ARBA00022723"/>
    </source>
</evidence>
<feature type="transmembrane region" description="Helical" evidence="21">
    <location>
        <begin position="398"/>
        <end position="420"/>
    </location>
</feature>
<keyword evidence="25" id="KW-1185">Reference proteome</keyword>
<organism evidence="24 25">
    <name type="scientific">Adhaeribacter terrigena</name>
    <dbReference type="NCBI Taxonomy" id="2793070"/>
    <lineage>
        <taxon>Bacteria</taxon>
        <taxon>Pseudomonadati</taxon>
        <taxon>Bacteroidota</taxon>
        <taxon>Cytophagia</taxon>
        <taxon>Cytophagales</taxon>
        <taxon>Hymenobacteraceae</taxon>
        <taxon>Adhaeribacter</taxon>
    </lineage>
</organism>
<feature type="transmembrane region" description="Helical" evidence="21">
    <location>
        <begin position="257"/>
        <end position="274"/>
    </location>
</feature>
<evidence type="ECO:0000256" key="8">
    <source>
        <dbReference type="ARBA" id="ARBA00022617"/>
    </source>
</evidence>
<comment type="catalytic activity">
    <reaction evidence="18">
        <text>4 Fe(II)-[cytochrome c] + O2 + 8 H(+)(in) = 4 Fe(III)-[cytochrome c] + 2 H2O + 4 H(+)(out)</text>
        <dbReference type="Rhea" id="RHEA:11436"/>
        <dbReference type="Rhea" id="RHEA-COMP:10350"/>
        <dbReference type="Rhea" id="RHEA-COMP:14399"/>
        <dbReference type="ChEBI" id="CHEBI:15377"/>
        <dbReference type="ChEBI" id="CHEBI:15378"/>
        <dbReference type="ChEBI" id="CHEBI:15379"/>
        <dbReference type="ChEBI" id="CHEBI:29033"/>
        <dbReference type="ChEBI" id="CHEBI:29034"/>
        <dbReference type="EC" id="7.1.1.9"/>
    </reaction>
</comment>
<dbReference type="PROSITE" id="PS51007">
    <property type="entry name" value="CYTC"/>
    <property type="match status" value="1"/>
</dbReference>
<evidence type="ECO:0000256" key="20">
    <source>
        <dbReference type="RuleBase" id="RU000370"/>
    </source>
</evidence>
<comment type="subcellular location">
    <subcellularLocation>
        <location evidence="3">Cell membrane</location>
        <topology evidence="3">Multi-pass membrane protein</topology>
    </subcellularLocation>
</comment>
<feature type="transmembrane region" description="Helical" evidence="21">
    <location>
        <begin position="223"/>
        <end position="245"/>
    </location>
</feature>
<evidence type="ECO:0000256" key="6">
    <source>
        <dbReference type="ARBA" id="ARBA00022448"/>
    </source>
</evidence>
<feature type="transmembrane region" description="Helical" evidence="21">
    <location>
        <begin position="362"/>
        <end position="386"/>
    </location>
</feature>
<dbReference type="InterPro" id="IPR036909">
    <property type="entry name" value="Cyt_c-like_dom_sf"/>
</dbReference>
<keyword evidence="16" id="KW-0186">Copper</keyword>
<feature type="transmembrane region" description="Helical" evidence="21">
    <location>
        <begin position="294"/>
        <end position="314"/>
    </location>
</feature>
<feature type="transmembrane region" description="Helical" evidence="21">
    <location>
        <begin position="148"/>
        <end position="166"/>
    </location>
</feature>
<evidence type="ECO:0000256" key="7">
    <source>
        <dbReference type="ARBA" id="ARBA00022475"/>
    </source>
</evidence>
<dbReference type="SUPFAM" id="SSF46626">
    <property type="entry name" value="Cytochrome c"/>
    <property type="match status" value="1"/>
</dbReference>
<dbReference type="Gene3D" id="6.10.250.2250">
    <property type="match status" value="1"/>
</dbReference>
<dbReference type="Pfam" id="PF00115">
    <property type="entry name" value="COX1"/>
    <property type="match status" value="1"/>
</dbReference>
<dbReference type="NCBIfam" id="TIGR00781">
    <property type="entry name" value="ccoO"/>
    <property type="match status" value="1"/>
</dbReference>
<dbReference type="NCBIfam" id="TIGR00780">
    <property type="entry name" value="ccoN"/>
    <property type="match status" value="1"/>
</dbReference>
<dbReference type="PANTHER" id="PTHR10422">
    <property type="entry name" value="CYTOCHROME C OXIDASE SUBUNIT 1"/>
    <property type="match status" value="1"/>
</dbReference>
<dbReference type="PROSITE" id="PS50855">
    <property type="entry name" value="COX1"/>
    <property type="match status" value="1"/>
</dbReference>
<protein>
    <recommendedName>
        <fullName evidence="5">cytochrome-c oxidase</fullName>
        <ecNumber evidence="5">7.1.1.9</ecNumber>
    </recommendedName>
</protein>
<dbReference type="Gene3D" id="1.10.760.10">
    <property type="entry name" value="Cytochrome c-like domain"/>
    <property type="match status" value="1"/>
</dbReference>
<feature type="transmembrane region" description="Helical" evidence="21">
    <location>
        <begin position="178"/>
        <end position="197"/>
    </location>
</feature>
<keyword evidence="12" id="KW-1278">Translocase</keyword>
<evidence type="ECO:0000256" key="2">
    <source>
        <dbReference type="ARBA" id="ARBA00001973"/>
    </source>
</evidence>
<evidence type="ECO:0000259" key="22">
    <source>
        <dbReference type="PROSITE" id="PS50855"/>
    </source>
</evidence>
<gene>
    <name evidence="24" type="primary">ccoN</name>
    <name evidence="24" type="ORF">I5M27_06990</name>
</gene>
<keyword evidence="7" id="KW-1003">Cell membrane</keyword>
<evidence type="ECO:0000256" key="4">
    <source>
        <dbReference type="ARBA" id="ARBA00004673"/>
    </source>
</evidence>
<feature type="transmembrane region" description="Helical" evidence="21">
    <location>
        <begin position="79"/>
        <end position="101"/>
    </location>
</feature>
<dbReference type="InterPro" id="IPR003468">
    <property type="entry name" value="Cyt_c_oxidase_monohaem-su/FixO"/>
</dbReference>
<evidence type="ECO:0000256" key="14">
    <source>
        <dbReference type="ARBA" id="ARBA00022989"/>
    </source>
</evidence>
<dbReference type="InterPro" id="IPR023615">
    <property type="entry name" value="Cyt_c_Oxase_su1_BS"/>
</dbReference>
<evidence type="ECO:0000256" key="18">
    <source>
        <dbReference type="ARBA" id="ARBA00047816"/>
    </source>
</evidence>
<evidence type="ECO:0000256" key="17">
    <source>
        <dbReference type="ARBA" id="ARBA00023136"/>
    </source>
</evidence>
<dbReference type="NCBIfam" id="NF011055">
    <property type="entry name" value="PRK14487.1"/>
    <property type="match status" value="1"/>
</dbReference>
<dbReference type="PANTHER" id="PTHR10422:SF29">
    <property type="entry name" value="CYTOCHROME C OXIDASE SUBUNIT 1 HOMOLOG, BACTEROID"/>
    <property type="match status" value="1"/>
</dbReference>
<feature type="transmembrane region" description="Helical" evidence="21">
    <location>
        <begin position="519"/>
        <end position="540"/>
    </location>
</feature>
<evidence type="ECO:0000256" key="9">
    <source>
        <dbReference type="ARBA" id="ARBA00022660"/>
    </source>
</evidence>
<dbReference type="InterPro" id="IPR009056">
    <property type="entry name" value="Cyt_c-like_dom"/>
</dbReference>
<reference evidence="24 25" key="1">
    <citation type="submission" date="2020-12" db="EMBL/GenBank/DDBJ databases">
        <title>Bacterial novel species Adhaeribacter sp. BT258 isolated from soil.</title>
        <authorList>
            <person name="Jung H.-Y."/>
        </authorList>
    </citation>
    <scope>NUCLEOTIDE SEQUENCE [LARGE SCALE GENOMIC DNA]</scope>
    <source>
        <strain evidence="24 25">BT258</strain>
    </source>
</reference>
<dbReference type="InterPro" id="IPR000883">
    <property type="entry name" value="Cyt_C_Oxase_1"/>
</dbReference>
<accession>A0ABS1C2D1</accession>
<evidence type="ECO:0000256" key="5">
    <source>
        <dbReference type="ARBA" id="ARBA00012949"/>
    </source>
</evidence>
<dbReference type="RefSeq" id="WP_200505485.1">
    <property type="nucleotide sequence ID" value="NZ_JAEHFX010000003.1"/>
</dbReference>
<evidence type="ECO:0000256" key="21">
    <source>
        <dbReference type="SAM" id="Phobius"/>
    </source>
</evidence>
<name>A0ABS1C2D1_9BACT</name>
<dbReference type="PROSITE" id="PS00077">
    <property type="entry name" value="COX1_CUB"/>
    <property type="match status" value="1"/>
</dbReference>
<dbReference type="InterPro" id="IPR023616">
    <property type="entry name" value="Cyt_c_oxase-like_su1_dom"/>
</dbReference>
<feature type="transmembrane region" description="Helical" evidence="21">
    <location>
        <begin position="113"/>
        <end position="136"/>
    </location>
</feature>
<feature type="transmembrane region" description="Helical" evidence="21">
    <location>
        <begin position="326"/>
        <end position="342"/>
    </location>
</feature>
<evidence type="ECO:0000256" key="15">
    <source>
        <dbReference type="ARBA" id="ARBA00023004"/>
    </source>
</evidence>
<evidence type="ECO:0000313" key="25">
    <source>
        <dbReference type="Proteomes" id="UP000644147"/>
    </source>
</evidence>
<comment type="pathway">
    <text evidence="4">Energy metabolism; oxidative phosphorylation.</text>
</comment>
<dbReference type="InterPro" id="IPR004677">
    <property type="entry name" value="Cyt_c_oxidase_cbb3_su1"/>
</dbReference>
<evidence type="ECO:0000256" key="3">
    <source>
        <dbReference type="ARBA" id="ARBA00004651"/>
    </source>
</evidence>
<dbReference type="EC" id="7.1.1.9" evidence="5"/>
<evidence type="ECO:0000256" key="16">
    <source>
        <dbReference type="ARBA" id="ARBA00023008"/>
    </source>
</evidence>
<keyword evidence="6 20" id="KW-0813">Transport</keyword>
<dbReference type="Pfam" id="PF02433">
    <property type="entry name" value="FixO"/>
    <property type="match status" value="1"/>
</dbReference>
<keyword evidence="8 19" id="KW-0349">Heme</keyword>
<keyword evidence="14 21" id="KW-1133">Transmembrane helix</keyword>
<proteinExistence type="inferred from homology"/>
<keyword evidence="10 20" id="KW-0812">Transmembrane</keyword>
<keyword evidence="9 20" id="KW-0679">Respiratory chain</keyword>
<keyword evidence="15 19" id="KW-0408">Iron</keyword>
<evidence type="ECO:0000256" key="13">
    <source>
        <dbReference type="ARBA" id="ARBA00022982"/>
    </source>
</evidence>
<dbReference type="EMBL" id="JAEHFX010000003">
    <property type="protein sequence ID" value="MBK0402725.1"/>
    <property type="molecule type" value="Genomic_DNA"/>
</dbReference>